<protein>
    <submittedName>
        <fullName evidence="1">Uncharacterized protein DUF1833</fullName>
    </submittedName>
</protein>
<organism evidence="1 2">
    <name type="scientific">Eilatimonas milleporae</name>
    <dbReference type="NCBI Taxonomy" id="911205"/>
    <lineage>
        <taxon>Bacteria</taxon>
        <taxon>Pseudomonadati</taxon>
        <taxon>Pseudomonadota</taxon>
        <taxon>Alphaproteobacteria</taxon>
        <taxon>Kordiimonadales</taxon>
        <taxon>Kordiimonadaceae</taxon>
        <taxon>Eilatimonas</taxon>
    </lineage>
</organism>
<reference evidence="1 2" key="1">
    <citation type="submission" date="2018-10" db="EMBL/GenBank/DDBJ databases">
        <title>Genomic Encyclopedia of Archaeal and Bacterial Type Strains, Phase II (KMG-II): from individual species to whole genera.</title>
        <authorList>
            <person name="Goeker M."/>
        </authorList>
    </citation>
    <scope>NUCLEOTIDE SEQUENCE [LARGE SCALE GENOMIC DNA]</scope>
    <source>
        <strain evidence="1 2">DSM 25217</strain>
    </source>
</reference>
<sequence>MSDQTITNAALAETFAQESGEVWLLFVTVEHPALTDGPLYLVRNTVDVTRTVAGQPVTYTGAQFEYVPPEQREENVSVGRIRVPNVHRDIVNGLRLLKNRDPARVTLEWTLASAPDTPQQHPLELDLDQVSYDAEWVEGRLTAGGLNAAYPELNFDNANFPGIYPG</sequence>
<evidence type="ECO:0000313" key="2">
    <source>
        <dbReference type="Proteomes" id="UP000271227"/>
    </source>
</evidence>
<dbReference type="InParanoid" id="A0A3M0CQR9"/>
<keyword evidence="2" id="KW-1185">Reference proteome</keyword>
<dbReference type="Proteomes" id="UP000271227">
    <property type="component" value="Unassembled WGS sequence"/>
</dbReference>
<gene>
    <name evidence="1" type="ORF">BXY39_0391</name>
</gene>
<dbReference type="InterPro" id="IPR014974">
    <property type="entry name" value="DUF1833"/>
</dbReference>
<evidence type="ECO:0000313" key="1">
    <source>
        <dbReference type="EMBL" id="RMB11904.1"/>
    </source>
</evidence>
<dbReference type="AlphaFoldDB" id="A0A3M0CQR9"/>
<dbReference type="EMBL" id="REFR01000009">
    <property type="protein sequence ID" value="RMB11904.1"/>
    <property type="molecule type" value="Genomic_DNA"/>
</dbReference>
<dbReference type="RefSeq" id="WP_121937134.1">
    <property type="nucleotide sequence ID" value="NZ_REFR01000009.1"/>
</dbReference>
<name>A0A3M0CQR9_9PROT</name>
<dbReference type="Pfam" id="PF08875">
    <property type="entry name" value="DUF1833"/>
    <property type="match status" value="1"/>
</dbReference>
<dbReference type="OrthoDB" id="7691601at2"/>
<accession>A0A3M0CQR9</accession>
<comment type="caution">
    <text evidence="1">The sequence shown here is derived from an EMBL/GenBank/DDBJ whole genome shotgun (WGS) entry which is preliminary data.</text>
</comment>
<proteinExistence type="predicted"/>